<sequence>MPEEDAYITFYHTRDWLRAAARQQNAATSAEIHHEWSTTPTSPQRIAPNATPQVSPVNNKTEHLTVRFAEASLPDGPSQAYTDCTERGPGRQTGYATTASTEEYSATIAGSEYDNVHLLNSAETWATEERQEPNGIENWSHRTRPESDSAGPQR</sequence>
<reference evidence="2" key="1">
    <citation type="journal article" date="2020" name="Stud. Mycol.">
        <title>101 Dothideomycetes genomes: a test case for predicting lifestyles and emergence of pathogens.</title>
        <authorList>
            <person name="Haridas S."/>
            <person name="Albert R."/>
            <person name="Binder M."/>
            <person name="Bloem J."/>
            <person name="Labutti K."/>
            <person name="Salamov A."/>
            <person name="Andreopoulos B."/>
            <person name="Baker S."/>
            <person name="Barry K."/>
            <person name="Bills G."/>
            <person name="Bluhm B."/>
            <person name="Cannon C."/>
            <person name="Castanera R."/>
            <person name="Culley D."/>
            <person name="Daum C."/>
            <person name="Ezra D."/>
            <person name="Gonzalez J."/>
            <person name="Henrissat B."/>
            <person name="Kuo A."/>
            <person name="Liang C."/>
            <person name="Lipzen A."/>
            <person name="Lutzoni F."/>
            <person name="Magnuson J."/>
            <person name="Mondo S."/>
            <person name="Nolan M."/>
            <person name="Ohm R."/>
            <person name="Pangilinan J."/>
            <person name="Park H.-J."/>
            <person name="Ramirez L."/>
            <person name="Alfaro M."/>
            <person name="Sun H."/>
            <person name="Tritt A."/>
            <person name="Yoshinaga Y."/>
            <person name="Zwiers L.-H."/>
            <person name="Turgeon B."/>
            <person name="Goodwin S."/>
            <person name="Spatafora J."/>
            <person name="Crous P."/>
            <person name="Grigoriev I."/>
        </authorList>
    </citation>
    <scope>NUCLEOTIDE SEQUENCE</scope>
    <source>
        <strain evidence="2">CBS 379.55</strain>
    </source>
</reference>
<gene>
    <name evidence="2" type="ORF">EI97DRAFT_440306</name>
</gene>
<evidence type="ECO:0000313" key="3">
    <source>
        <dbReference type="Proteomes" id="UP000800097"/>
    </source>
</evidence>
<protein>
    <submittedName>
        <fullName evidence="2">Uncharacterized protein</fullName>
    </submittedName>
</protein>
<dbReference type="Proteomes" id="UP000800097">
    <property type="component" value="Unassembled WGS sequence"/>
</dbReference>
<name>A0A6A6JUS3_WESOR</name>
<dbReference type="RefSeq" id="XP_033656328.1">
    <property type="nucleotide sequence ID" value="XM_033799617.1"/>
</dbReference>
<organism evidence="2 3">
    <name type="scientific">Westerdykella ornata</name>
    <dbReference type="NCBI Taxonomy" id="318751"/>
    <lineage>
        <taxon>Eukaryota</taxon>
        <taxon>Fungi</taxon>
        <taxon>Dikarya</taxon>
        <taxon>Ascomycota</taxon>
        <taxon>Pezizomycotina</taxon>
        <taxon>Dothideomycetes</taxon>
        <taxon>Pleosporomycetidae</taxon>
        <taxon>Pleosporales</taxon>
        <taxon>Sporormiaceae</taxon>
        <taxon>Westerdykella</taxon>
    </lineage>
</organism>
<evidence type="ECO:0000256" key="1">
    <source>
        <dbReference type="SAM" id="MobiDB-lite"/>
    </source>
</evidence>
<feature type="region of interest" description="Disordered" evidence="1">
    <location>
        <begin position="124"/>
        <end position="154"/>
    </location>
</feature>
<feature type="region of interest" description="Disordered" evidence="1">
    <location>
        <begin position="38"/>
        <end position="58"/>
    </location>
</feature>
<proteinExistence type="predicted"/>
<dbReference type="GeneID" id="54552792"/>
<feature type="region of interest" description="Disordered" evidence="1">
    <location>
        <begin position="70"/>
        <end position="98"/>
    </location>
</feature>
<accession>A0A6A6JUS3</accession>
<dbReference type="AlphaFoldDB" id="A0A6A6JUS3"/>
<dbReference type="EMBL" id="ML986487">
    <property type="protein sequence ID" value="KAF2278789.1"/>
    <property type="molecule type" value="Genomic_DNA"/>
</dbReference>
<evidence type="ECO:0000313" key="2">
    <source>
        <dbReference type="EMBL" id="KAF2278789.1"/>
    </source>
</evidence>
<keyword evidence="3" id="KW-1185">Reference proteome</keyword>